<dbReference type="Pfam" id="PF25541">
    <property type="entry name" value="TBCA_PH"/>
    <property type="match status" value="1"/>
</dbReference>
<feature type="coiled-coil region" evidence="1">
    <location>
        <begin position="123"/>
        <end position="157"/>
    </location>
</feature>
<dbReference type="AlphaFoldDB" id="A0AAW1CI60"/>
<feature type="domain" description="Pleckstrin homology" evidence="3">
    <location>
        <begin position="45"/>
        <end position="181"/>
    </location>
</feature>
<dbReference type="PANTHER" id="PTHR12752:SF9">
    <property type="entry name" value="KRAMER, ISOFORM I"/>
    <property type="match status" value="1"/>
</dbReference>
<sequence length="224" mass="25732">MVKLGSLYQGGGGRPVPTSKLEFNHKVEEQRLLAEERRDWERIHPDHHDLQAKVEQLYRLDKLLQEESGTLHSLQEDKGLLERALGGLKNKLQTVHGNSAETEWYRRQQRLLEKELTRVRSILALNSKKLEETVAENARLEQELVVLRQKLQVSRRSGSGADGVCTMESELWRVQVLVGNLLRQRHELSLQVSQLTDKSNSLSQQMYPTTPPSISPHLPYPSNY</sequence>
<protein>
    <recommendedName>
        <fullName evidence="3">Pleckstrin homology domain-containing protein</fullName>
    </recommendedName>
</protein>
<feature type="region of interest" description="Disordered" evidence="2">
    <location>
        <begin position="201"/>
        <end position="224"/>
    </location>
</feature>
<proteinExistence type="predicted"/>
<reference evidence="4 5" key="1">
    <citation type="submission" date="2022-12" db="EMBL/GenBank/DDBJ databases">
        <title>Chromosome-level genome assembly of true bugs.</title>
        <authorList>
            <person name="Ma L."/>
            <person name="Li H."/>
        </authorList>
    </citation>
    <scope>NUCLEOTIDE SEQUENCE [LARGE SCALE GENOMIC DNA]</scope>
    <source>
        <strain evidence="4">Lab_2022b</strain>
    </source>
</reference>
<evidence type="ECO:0000256" key="2">
    <source>
        <dbReference type="SAM" id="MobiDB-lite"/>
    </source>
</evidence>
<dbReference type="PANTHER" id="PTHR12752">
    <property type="entry name" value="PHOSPHOINOSITOL 3-PHOSPHATE-BINDING PROTEIN"/>
    <property type="match status" value="1"/>
</dbReference>
<evidence type="ECO:0000313" key="5">
    <source>
        <dbReference type="Proteomes" id="UP001461498"/>
    </source>
</evidence>
<evidence type="ECO:0000256" key="1">
    <source>
        <dbReference type="SAM" id="Coils"/>
    </source>
</evidence>
<dbReference type="Proteomes" id="UP001461498">
    <property type="component" value="Unassembled WGS sequence"/>
</dbReference>
<dbReference type="InterPro" id="IPR057971">
    <property type="entry name" value="PKHA4-7_TBCA"/>
</dbReference>
<keyword evidence="1" id="KW-0175">Coiled coil</keyword>
<organism evidence="4 5">
    <name type="scientific">Rhynocoris fuscipes</name>
    <dbReference type="NCBI Taxonomy" id="488301"/>
    <lineage>
        <taxon>Eukaryota</taxon>
        <taxon>Metazoa</taxon>
        <taxon>Ecdysozoa</taxon>
        <taxon>Arthropoda</taxon>
        <taxon>Hexapoda</taxon>
        <taxon>Insecta</taxon>
        <taxon>Pterygota</taxon>
        <taxon>Neoptera</taxon>
        <taxon>Paraneoptera</taxon>
        <taxon>Hemiptera</taxon>
        <taxon>Heteroptera</taxon>
        <taxon>Panheteroptera</taxon>
        <taxon>Cimicomorpha</taxon>
        <taxon>Reduviidae</taxon>
        <taxon>Harpactorinae</taxon>
        <taxon>Harpactorini</taxon>
        <taxon>Rhynocoris</taxon>
    </lineage>
</organism>
<keyword evidence="5" id="KW-1185">Reference proteome</keyword>
<dbReference type="EMBL" id="JAPXFL010000013">
    <property type="protein sequence ID" value="KAK9498067.1"/>
    <property type="molecule type" value="Genomic_DNA"/>
</dbReference>
<name>A0AAW1CI60_9HEMI</name>
<evidence type="ECO:0000259" key="3">
    <source>
        <dbReference type="Pfam" id="PF25541"/>
    </source>
</evidence>
<comment type="caution">
    <text evidence="4">The sequence shown here is derived from an EMBL/GenBank/DDBJ whole genome shotgun (WGS) entry which is preliminary data.</text>
</comment>
<accession>A0AAW1CI60</accession>
<gene>
    <name evidence="4" type="ORF">O3M35_003949</name>
</gene>
<evidence type="ECO:0000313" key="4">
    <source>
        <dbReference type="EMBL" id="KAK9498067.1"/>
    </source>
</evidence>